<accession>A0AAP5LMQ8</accession>
<sequence>MKEHLEIDGDKRMSYYESAAKRIRNIDPNLYIGISQKKYEEVRTKGEYASDATLIAEYYRRVGVFLQHLSREATGIYVGMDLLIGYRIPDDAWDNFVVDFPNFKDIDLSLIKLLSMHYLRWCALIDERNSFALQFPDIYEPIITLFERGGGRISTHHHELVGGFGGFPKTIYATRGDMNPFDISEGALEKIIEEVKFVEAYLEEYRNGDLTERNCIRCGNRLLIHSHITEYGYPWYKIKCESEHCFNKNFS</sequence>
<dbReference type="AlphaFoldDB" id="A0AAP5LMQ8"/>
<evidence type="ECO:0000313" key="2">
    <source>
        <dbReference type="Proteomes" id="UP001254832"/>
    </source>
</evidence>
<evidence type="ECO:0000313" key="1">
    <source>
        <dbReference type="EMBL" id="MDR6722673.1"/>
    </source>
</evidence>
<name>A0AAP5LMQ8_PAEAM</name>
<gene>
    <name evidence="1" type="ORF">J2W91_001121</name>
</gene>
<dbReference type="RefSeq" id="WP_310137075.1">
    <property type="nucleotide sequence ID" value="NZ_JAVDTR010000002.1"/>
</dbReference>
<protein>
    <submittedName>
        <fullName evidence="1">Uncharacterized protein</fullName>
    </submittedName>
</protein>
<reference evidence="1" key="1">
    <citation type="submission" date="2023-07" db="EMBL/GenBank/DDBJ databases">
        <title>Sorghum-associated microbial communities from plants grown in Nebraska, USA.</title>
        <authorList>
            <person name="Schachtman D."/>
        </authorList>
    </citation>
    <scope>NUCLEOTIDE SEQUENCE</scope>
    <source>
        <strain evidence="1">BE80</strain>
    </source>
</reference>
<organism evidence="1 2">
    <name type="scientific">Paenibacillus amylolyticus</name>
    <dbReference type="NCBI Taxonomy" id="1451"/>
    <lineage>
        <taxon>Bacteria</taxon>
        <taxon>Bacillati</taxon>
        <taxon>Bacillota</taxon>
        <taxon>Bacilli</taxon>
        <taxon>Bacillales</taxon>
        <taxon>Paenibacillaceae</taxon>
        <taxon>Paenibacillus</taxon>
    </lineage>
</organism>
<dbReference type="EMBL" id="JAVDTR010000002">
    <property type="protein sequence ID" value="MDR6722673.1"/>
    <property type="molecule type" value="Genomic_DNA"/>
</dbReference>
<proteinExistence type="predicted"/>
<dbReference type="Proteomes" id="UP001254832">
    <property type="component" value="Unassembled WGS sequence"/>
</dbReference>
<comment type="caution">
    <text evidence="1">The sequence shown here is derived from an EMBL/GenBank/DDBJ whole genome shotgun (WGS) entry which is preliminary data.</text>
</comment>